<dbReference type="AlphaFoldDB" id="A0A518ETR3"/>
<organism evidence="5 6">
    <name type="scientific">Saltatorellus ferox</name>
    <dbReference type="NCBI Taxonomy" id="2528018"/>
    <lineage>
        <taxon>Bacteria</taxon>
        <taxon>Pseudomonadati</taxon>
        <taxon>Planctomycetota</taxon>
        <taxon>Planctomycetia</taxon>
        <taxon>Planctomycetia incertae sedis</taxon>
        <taxon>Saltatorellus</taxon>
    </lineage>
</organism>
<dbReference type="GO" id="GO:0016787">
    <property type="term" value="F:hydrolase activity"/>
    <property type="evidence" value="ECO:0007669"/>
    <property type="project" value="UniProtKB-KW"/>
</dbReference>
<dbReference type="InterPro" id="IPR027478">
    <property type="entry name" value="LdcA_N"/>
</dbReference>
<keyword evidence="2" id="KW-0378">Hydrolase</keyword>
<evidence type="ECO:0000259" key="3">
    <source>
        <dbReference type="Pfam" id="PF02016"/>
    </source>
</evidence>
<dbReference type="SUPFAM" id="SSF141986">
    <property type="entry name" value="LD-carboxypeptidase A C-terminal domain-like"/>
    <property type="match status" value="1"/>
</dbReference>
<dbReference type="Pfam" id="PF17676">
    <property type="entry name" value="Peptidase_S66C"/>
    <property type="match status" value="1"/>
</dbReference>
<dbReference type="EMBL" id="CP036434">
    <property type="protein sequence ID" value="QDV07470.1"/>
    <property type="molecule type" value="Genomic_DNA"/>
</dbReference>
<gene>
    <name evidence="5" type="primary">mccF</name>
    <name evidence="5" type="ORF">Poly30_29960</name>
</gene>
<dbReference type="PIRSF" id="PIRSF028757">
    <property type="entry name" value="LD-carboxypeptidase"/>
    <property type="match status" value="1"/>
</dbReference>
<dbReference type="PANTHER" id="PTHR30237">
    <property type="entry name" value="MURAMOYLTETRAPEPTIDE CARBOXYPEPTIDASE"/>
    <property type="match status" value="1"/>
</dbReference>
<evidence type="ECO:0000313" key="6">
    <source>
        <dbReference type="Proteomes" id="UP000320390"/>
    </source>
</evidence>
<dbReference type="InterPro" id="IPR040449">
    <property type="entry name" value="Peptidase_S66_N"/>
</dbReference>
<feature type="domain" description="LD-carboxypeptidase C-terminal" evidence="4">
    <location>
        <begin position="223"/>
        <end position="345"/>
    </location>
</feature>
<dbReference type="InterPro" id="IPR003507">
    <property type="entry name" value="S66_fam"/>
</dbReference>
<sequence>MLLFPGGIANATIAVMVLFPEPLRPGDLIAVTAPSSGVLPTMHSRLELAIEHLRAQGFRVIEGACLRDQRRSTSAPRNERAAELMRFLQDPEVAAVIPPWGGELASELLDVLDFEGLRDSKPKWMLGYSDTSTLLMPLTLVTGWATAHGPNLMDLVPTQSDPLTTGAMSVLASHLQDPVVQASSERYQVNFVDYADQFDEPLQLTEPTRWKRLDGSDEALEIRGRLIGGCFDTVTLLAGSQYGDVPAFIQSSGSVGAILYLENVSQSPGGVVRLLLSLRRHGWLEGLSGLLLGRSTAAPEENPADLHYEGALISTLGQEPFPVLFDLDIGHRPPQMTLINGAFASVCFEGGAGTISQASTAFDR</sequence>
<dbReference type="InterPro" id="IPR040921">
    <property type="entry name" value="Peptidase_S66C"/>
</dbReference>
<reference evidence="5 6" key="1">
    <citation type="submission" date="2019-02" db="EMBL/GenBank/DDBJ databases">
        <title>Deep-cultivation of Planctomycetes and their phenomic and genomic characterization uncovers novel biology.</title>
        <authorList>
            <person name="Wiegand S."/>
            <person name="Jogler M."/>
            <person name="Boedeker C."/>
            <person name="Pinto D."/>
            <person name="Vollmers J."/>
            <person name="Rivas-Marin E."/>
            <person name="Kohn T."/>
            <person name="Peeters S.H."/>
            <person name="Heuer A."/>
            <person name="Rast P."/>
            <person name="Oberbeckmann S."/>
            <person name="Bunk B."/>
            <person name="Jeske O."/>
            <person name="Meyerdierks A."/>
            <person name="Storesund J.E."/>
            <person name="Kallscheuer N."/>
            <person name="Luecker S."/>
            <person name="Lage O.M."/>
            <person name="Pohl T."/>
            <person name="Merkel B.J."/>
            <person name="Hornburger P."/>
            <person name="Mueller R.-W."/>
            <person name="Bruemmer F."/>
            <person name="Labrenz M."/>
            <person name="Spormann A.M."/>
            <person name="Op den Camp H."/>
            <person name="Overmann J."/>
            <person name="Amann R."/>
            <person name="Jetten M.S.M."/>
            <person name="Mascher T."/>
            <person name="Medema M.H."/>
            <person name="Devos D.P."/>
            <person name="Kaster A.-K."/>
            <person name="Ovreas L."/>
            <person name="Rohde M."/>
            <person name="Galperin M.Y."/>
            <person name="Jogler C."/>
        </authorList>
    </citation>
    <scope>NUCLEOTIDE SEQUENCE [LARGE SCALE GENOMIC DNA]</scope>
    <source>
        <strain evidence="5 6">Poly30</strain>
    </source>
</reference>
<keyword evidence="6" id="KW-1185">Reference proteome</keyword>
<evidence type="ECO:0000259" key="4">
    <source>
        <dbReference type="Pfam" id="PF17676"/>
    </source>
</evidence>
<dbReference type="Gene3D" id="3.50.30.60">
    <property type="entry name" value="LD-carboxypeptidase A C-terminal domain-like"/>
    <property type="match status" value="1"/>
</dbReference>
<evidence type="ECO:0000313" key="5">
    <source>
        <dbReference type="EMBL" id="QDV07470.1"/>
    </source>
</evidence>
<evidence type="ECO:0000256" key="1">
    <source>
        <dbReference type="ARBA" id="ARBA00010233"/>
    </source>
</evidence>
<protein>
    <submittedName>
        <fullName evidence="5">Microcin C7 self-immunity protein MccF</fullName>
    </submittedName>
</protein>
<comment type="similarity">
    <text evidence="1">Belongs to the peptidase S66 family.</text>
</comment>
<evidence type="ECO:0000256" key="2">
    <source>
        <dbReference type="ARBA" id="ARBA00022801"/>
    </source>
</evidence>
<dbReference type="CDD" id="cd07062">
    <property type="entry name" value="Peptidase_S66_mccF_like"/>
    <property type="match status" value="1"/>
</dbReference>
<feature type="domain" description="LD-carboxypeptidase N-terminal" evidence="3">
    <location>
        <begin position="29"/>
        <end position="149"/>
    </location>
</feature>
<dbReference type="InterPro" id="IPR029062">
    <property type="entry name" value="Class_I_gatase-like"/>
</dbReference>
<dbReference type="Proteomes" id="UP000320390">
    <property type="component" value="Chromosome"/>
</dbReference>
<name>A0A518ETR3_9BACT</name>
<dbReference type="OrthoDB" id="9807329at2"/>
<dbReference type="Pfam" id="PF02016">
    <property type="entry name" value="Peptidase_S66"/>
    <property type="match status" value="1"/>
</dbReference>
<dbReference type="PANTHER" id="PTHR30237:SF5">
    <property type="entry name" value="CARBOXYPEPTIDASE VC_A0337-RELATED"/>
    <property type="match status" value="1"/>
</dbReference>
<accession>A0A518ETR3</accession>
<dbReference type="InterPro" id="IPR027461">
    <property type="entry name" value="Carboxypeptidase_A_C_sf"/>
</dbReference>
<dbReference type="Gene3D" id="3.40.50.10740">
    <property type="entry name" value="Class I glutamine amidotransferase-like"/>
    <property type="match status" value="1"/>
</dbReference>
<dbReference type="SUPFAM" id="SSF52317">
    <property type="entry name" value="Class I glutamine amidotransferase-like"/>
    <property type="match status" value="1"/>
</dbReference>
<proteinExistence type="inferred from homology"/>